<feature type="coiled-coil region" evidence="4">
    <location>
        <begin position="289"/>
        <end position="323"/>
    </location>
</feature>
<dbReference type="PROSITE" id="PS51391">
    <property type="entry name" value="CID"/>
    <property type="match status" value="1"/>
</dbReference>
<feature type="region of interest" description="Disordered" evidence="5">
    <location>
        <begin position="132"/>
        <end position="192"/>
    </location>
</feature>
<proteinExistence type="inferred from homology"/>
<dbReference type="AlphaFoldDB" id="A0AAJ7U7P0"/>
<dbReference type="SUPFAM" id="SSF48464">
    <property type="entry name" value="ENTH/VHS domain"/>
    <property type="match status" value="1"/>
</dbReference>
<dbReference type="GO" id="GO:0097550">
    <property type="term" value="C:transcription preinitiation complex"/>
    <property type="evidence" value="ECO:0007669"/>
    <property type="project" value="UniProtKB-ARBA"/>
</dbReference>
<dbReference type="Pfam" id="PF16566">
    <property type="entry name" value="CREPT"/>
    <property type="match status" value="1"/>
</dbReference>
<dbReference type="KEGG" id="pmrn:116954232"/>
<protein>
    <submittedName>
        <fullName evidence="8">Regulation of nuclear pre-mRNA domain-containing protein 1B-like isoform X1</fullName>
    </submittedName>
</protein>
<dbReference type="PANTHER" id="PTHR12460:SF0">
    <property type="entry name" value="CID DOMAIN-CONTAINING PROTEIN-RELATED"/>
    <property type="match status" value="1"/>
</dbReference>
<dbReference type="GO" id="GO:0042802">
    <property type="term" value="F:identical protein binding"/>
    <property type="evidence" value="ECO:0007669"/>
    <property type="project" value="UniProtKB-ARBA"/>
</dbReference>
<sequence length="353" mass="39529">MSSFSESALEKKLSELSNSQQSVQTLALWLIHHRKHSRSVVQVWHRELKRAKPSRKLTFLYLANDVIQNSKKKGPEFGRDFGPVLVDAFGHVAREAEDSCKRPMERVLAIWQERAVFEADFIDQIRRAIGSLPGGDAPKKAAPDVSRQAEEKRPPPVAAGHASGNGGDKKAAKRRHEQVQVAKTEEEDDDDYLVNCSPREPPETEELIKALQELEQAASGDAAVRRRIAALPPEVQDPSLLSKIKDAPSAERLSRMVEEACVLLADYNGRLAAELDDRKQLARMLANYLRSQKELLAQKERKLEEYKQKLAKVTLVRKELRTHIQNLPDFSKLPASTKGLAPLPSAGDLFSKD</sequence>
<dbReference type="GO" id="GO:0031124">
    <property type="term" value="P:mRNA 3'-end processing"/>
    <property type="evidence" value="ECO:0007669"/>
    <property type="project" value="TreeGrafter"/>
</dbReference>
<dbReference type="InterPro" id="IPR032337">
    <property type="entry name" value="RPRD1A/B_C"/>
</dbReference>
<keyword evidence="4" id="KW-0175">Coiled coil</keyword>
<evidence type="ECO:0000259" key="6">
    <source>
        <dbReference type="PROSITE" id="PS51391"/>
    </source>
</evidence>
<evidence type="ECO:0000313" key="8">
    <source>
        <dbReference type="RefSeq" id="XP_032830684.1"/>
    </source>
</evidence>
<dbReference type="Gene3D" id="6.10.250.2560">
    <property type="match status" value="1"/>
</dbReference>
<dbReference type="SMART" id="SM00582">
    <property type="entry name" value="RPR"/>
    <property type="match status" value="1"/>
</dbReference>
<evidence type="ECO:0000256" key="4">
    <source>
        <dbReference type="SAM" id="Coils"/>
    </source>
</evidence>
<dbReference type="GO" id="GO:0001111">
    <property type="term" value="P:RNA polymerase II promoter clearance"/>
    <property type="evidence" value="ECO:0007669"/>
    <property type="project" value="UniProtKB-ARBA"/>
</dbReference>
<dbReference type="Pfam" id="PF04818">
    <property type="entry name" value="CID"/>
    <property type="match status" value="1"/>
</dbReference>
<dbReference type="InterPro" id="IPR006569">
    <property type="entry name" value="CID_dom"/>
</dbReference>
<dbReference type="GO" id="GO:0005654">
    <property type="term" value="C:nucleoplasm"/>
    <property type="evidence" value="ECO:0007669"/>
    <property type="project" value="UniProtKB-ARBA"/>
</dbReference>
<accession>A0AAJ7U7P0</accession>
<feature type="domain" description="CID" evidence="6">
    <location>
        <begin position="1"/>
        <end position="133"/>
    </location>
</feature>
<dbReference type="Proteomes" id="UP001318040">
    <property type="component" value="Chromosome 54"/>
</dbReference>
<evidence type="ECO:0000256" key="1">
    <source>
        <dbReference type="ARBA" id="ARBA00004123"/>
    </source>
</evidence>
<keyword evidence="7" id="KW-1185">Reference proteome</keyword>
<name>A0AAJ7U7P0_PETMA</name>
<evidence type="ECO:0000313" key="7">
    <source>
        <dbReference type="Proteomes" id="UP001318040"/>
    </source>
</evidence>
<comment type="similarity">
    <text evidence="3">Belongs to the UPF0400 (RTT103) family.</text>
</comment>
<evidence type="ECO:0000256" key="2">
    <source>
        <dbReference type="ARBA" id="ARBA00023242"/>
    </source>
</evidence>
<organism evidence="7 8">
    <name type="scientific">Petromyzon marinus</name>
    <name type="common">Sea lamprey</name>
    <dbReference type="NCBI Taxonomy" id="7757"/>
    <lineage>
        <taxon>Eukaryota</taxon>
        <taxon>Metazoa</taxon>
        <taxon>Chordata</taxon>
        <taxon>Craniata</taxon>
        <taxon>Vertebrata</taxon>
        <taxon>Cyclostomata</taxon>
        <taxon>Hyperoartia</taxon>
        <taxon>Petromyzontiformes</taxon>
        <taxon>Petromyzontidae</taxon>
        <taxon>Petromyzon</taxon>
    </lineage>
</organism>
<gene>
    <name evidence="8" type="primary">LOC116954232</name>
</gene>
<reference evidence="8" key="1">
    <citation type="submission" date="2025-08" db="UniProtKB">
        <authorList>
            <consortium name="RefSeq"/>
        </authorList>
    </citation>
    <scope>IDENTIFICATION</scope>
    <source>
        <tissue evidence="8">Sperm</tissue>
    </source>
</reference>
<dbReference type="RefSeq" id="XP_032830684.1">
    <property type="nucleotide sequence ID" value="XM_032974793.1"/>
</dbReference>
<comment type="subcellular location">
    <subcellularLocation>
        <location evidence="1">Nucleus</location>
    </subcellularLocation>
</comment>
<dbReference type="FunFam" id="1.25.40.90:FF:000007">
    <property type="entry name" value="Regulation of nuclear pre-mRNA domain-containing protein 1B"/>
    <property type="match status" value="1"/>
</dbReference>
<evidence type="ECO:0000256" key="5">
    <source>
        <dbReference type="SAM" id="MobiDB-lite"/>
    </source>
</evidence>
<feature type="region of interest" description="Disordered" evidence="5">
    <location>
        <begin position="330"/>
        <end position="353"/>
    </location>
</feature>
<dbReference type="PANTHER" id="PTHR12460">
    <property type="entry name" value="CYCLIN-DEPENDENT KINASE INHIBITOR-RELATED PROTEIN"/>
    <property type="match status" value="1"/>
</dbReference>
<evidence type="ECO:0000256" key="3">
    <source>
        <dbReference type="ARBA" id="ARBA00034310"/>
    </source>
</evidence>
<feature type="compositionally biased region" description="Basic and acidic residues" evidence="5">
    <location>
        <begin position="137"/>
        <end position="154"/>
    </location>
</feature>
<dbReference type="InterPro" id="IPR008942">
    <property type="entry name" value="ENTH_VHS"/>
</dbReference>
<keyword evidence="2" id="KW-0539">Nucleus</keyword>
<dbReference type="GO" id="GO:0000993">
    <property type="term" value="F:RNA polymerase II complex binding"/>
    <property type="evidence" value="ECO:0007669"/>
    <property type="project" value="TreeGrafter"/>
</dbReference>
<dbReference type="GeneID" id="116954232"/>
<dbReference type="Gene3D" id="1.25.40.90">
    <property type="match status" value="1"/>
</dbReference>
<dbReference type="CDD" id="cd17002">
    <property type="entry name" value="CID_RPRD1"/>
    <property type="match status" value="1"/>
</dbReference>